<keyword evidence="2" id="KW-1185">Reference proteome</keyword>
<evidence type="ECO:0000313" key="1">
    <source>
        <dbReference type="EMBL" id="VEN53240.1"/>
    </source>
</evidence>
<dbReference type="AlphaFoldDB" id="A0A653CZW0"/>
<feature type="non-terminal residue" evidence="1">
    <location>
        <position position="224"/>
    </location>
</feature>
<accession>A0A653CZW0</accession>
<dbReference type="Gene3D" id="3.30.40.10">
    <property type="entry name" value="Zinc/RING finger domain, C3HC4 (zinc finger)"/>
    <property type="match status" value="1"/>
</dbReference>
<name>A0A653CZW0_CALMS</name>
<reference evidence="1 2" key="1">
    <citation type="submission" date="2019-01" db="EMBL/GenBank/DDBJ databases">
        <authorList>
            <person name="Sayadi A."/>
        </authorList>
    </citation>
    <scope>NUCLEOTIDE SEQUENCE [LARGE SCALE GENOMIC DNA]</scope>
</reference>
<dbReference type="Proteomes" id="UP000410492">
    <property type="component" value="Unassembled WGS sequence"/>
</dbReference>
<gene>
    <name evidence="1" type="ORF">CALMAC_LOCUS13108</name>
</gene>
<evidence type="ECO:0000313" key="2">
    <source>
        <dbReference type="Proteomes" id="UP000410492"/>
    </source>
</evidence>
<dbReference type="OrthoDB" id="8119704at2759"/>
<protein>
    <recommendedName>
        <fullName evidence="3">Endonuclease/exonuclease/phosphatase domain-containing protein</fullName>
    </recommendedName>
</protein>
<dbReference type="InterPro" id="IPR013083">
    <property type="entry name" value="Znf_RING/FYVE/PHD"/>
</dbReference>
<dbReference type="SUPFAM" id="SSF57903">
    <property type="entry name" value="FYVE/PHD zinc finger"/>
    <property type="match status" value="1"/>
</dbReference>
<dbReference type="EMBL" id="CAACVG010009433">
    <property type="protein sequence ID" value="VEN53240.1"/>
    <property type="molecule type" value="Genomic_DNA"/>
</dbReference>
<evidence type="ECO:0008006" key="3">
    <source>
        <dbReference type="Google" id="ProtNLM"/>
    </source>
</evidence>
<sequence length="224" mass="25647">MNEVTVNNIKKPYISMASLGEMKSSKVLICSLCEVPVHTECANYDDGSVSAYKCEKCSMNSSDTSIETVIDKHASGESYNTQRNTFPEVVCEELIPKHPESYVSFKVFCEKLDQIFKENFDSSTNFILCGDSNVDPIRDKNNYEALLNILERIFFNKRLYYENKIINSKNVTKGAWNVVQMISNKESKKTSHFKIRDNNLVIRGTDLLADRFNQHFVDIPKNIV</sequence>
<proteinExistence type="predicted"/>
<organism evidence="1 2">
    <name type="scientific">Callosobruchus maculatus</name>
    <name type="common">Southern cowpea weevil</name>
    <name type="synonym">Pulse bruchid</name>
    <dbReference type="NCBI Taxonomy" id="64391"/>
    <lineage>
        <taxon>Eukaryota</taxon>
        <taxon>Metazoa</taxon>
        <taxon>Ecdysozoa</taxon>
        <taxon>Arthropoda</taxon>
        <taxon>Hexapoda</taxon>
        <taxon>Insecta</taxon>
        <taxon>Pterygota</taxon>
        <taxon>Neoptera</taxon>
        <taxon>Endopterygota</taxon>
        <taxon>Coleoptera</taxon>
        <taxon>Polyphaga</taxon>
        <taxon>Cucujiformia</taxon>
        <taxon>Chrysomeloidea</taxon>
        <taxon>Chrysomelidae</taxon>
        <taxon>Bruchinae</taxon>
        <taxon>Bruchini</taxon>
        <taxon>Callosobruchus</taxon>
    </lineage>
</organism>
<dbReference type="InterPro" id="IPR011011">
    <property type="entry name" value="Znf_FYVE_PHD"/>
</dbReference>